<accession>A0A7W3J8D9</accession>
<dbReference type="AlphaFoldDB" id="A0A7W3J8D9"/>
<dbReference type="InterPro" id="IPR047817">
    <property type="entry name" value="ABC2_TM_bact-type"/>
</dbReference>
<evidence type="ECO:0000256" key="6">
    <source>
        <dbReference type="RuleBase" id="RU361157"/>
    </source>
</evidence>
<evidence type="ECO:0000313" key="9">
    <source>
        <dbReference type="Proteomes" id="UP000540568"/>
    </source>
</evidence>
<sequence length="265" mass="28101">MSTTYAVRDSVTMLRRNLRHLSRYPSLALMLIAIPVVFLLLFVYVFGGTLGAGLPVDGGGGRADYLNYLVPGIWIMTVASVANGTAVAVAIDRTGGMFDRFRTMDIAQVSVLTGHVLGAVIRTLLALTVMVGFALLLGFRSAAGVAGWFGVAGLVLLLAFSFTWLTVAMGLAAGSIETASNTPLVLMVLPFVSSGFVPTEQMPPGLRHFAEHQPFTPVIETLRALTSGAPVGSDGWTAVVWCVAIGLAGYVWSRRELTAVGRRGR</sequence>
<name>A0A7W3J8D9_9MICO</name>
<dbReference type="GO" id="GO:0140359">
    <property type="term" value="F:ABC-type transporter activity"/>
    <property type="evidence" value="ECO:0007669"/>
    <property type="project" value="InterPro"/>
</dbReference>
<feature type="transmembrane region" description="Helical" evidence="6">
    <location>
        <begin position="179"/>
        <end position="197"/>
    </location>
</feature>
<feature type="domain" description="ABC transmembrane type-2" evidence="7">
    <location>
        <begin position="26"/>
        <end position="260"/>
    </location>
</feature>
<feature type="transmembrane region" description="Helical" evidence="6">
    <location>
        <begin position="145"/>
        <end position="167"/>
    </location>
</feature>
<dbReference type="InterPro" id="IPR000412">
    <property type="entry name" value="ABC_2_transport"/>
</dbReference>
<dbReference type="InterPro" id="IPR051784">
    <property type="entry name" value="Nod_factor_ABC_transporter"/>
</dbReference>
<evidence type="ECO:0000256" key="3">
    <source>
        <dbReference type="ARBA" id="ARBA00022989"/>
    </source>
</evidence>
<keyword evidence="4 6" id="KW-0472">Membrane</keyword>
<dbReference type="RefSeq" id="WP_182616014.1">
    <property type="nucleotide sequence ID" value="NZ_BAAATF010000003.1"/>
</dbReference>
<protein>
    <recommendedName>
        <fullName evidence="6">Transport permease protein</fullName>
    </recommendedName>
</protein>
<keyword evidence="9" id="KW-1185">Reference proteome</keyword>
<keyword evidence="3 6" id="KW-1133">Transmembrane helix</keyword>
<dbReference type="EMBL" id="JACGWV010000001">
    <property type="protein sequence ID" value="MBA8808171.1"/>
    <property type="molecule type" value="Genomic_DNA"/>
</dbReference>
<dbReference type="GO" id="GO:0046677">
    <property type="term" value="P:response to antibiotic"/>
    <property type="evidence" value="ECO:0007669"/>
    <property type="project" value="UniProtKB-KW"/>
</dbReference>
<evidence type="ECO:0000256" key="5">
    <source>
        <dbReference type="ARBA" id="ARBA00023251"/>
    </source>
</evidence>
<dbReference type="Proteomes" id="UP000540568">
    <property type="component" value="Unassembled WGS sequence"/>
</dbReference>
<dbReference type="PROSITE" id="PS51012">
    <property type="entry name" value="ABC_TM2"/>
    <property type="match status" value="1"/>
</dbReference>
<gene>
    <name evidence="8" type="ORF">FHX71_002113</name>
</gene>
<keyword evidence="2 6" id="KW-0812">Transmembrane</keyword>
<evidence type="ECO:0000256" key="2">
    <source>
        <dbReference type="ARBA" id="ARBA00022692"/>
    </source>
</evidence>
<feature type="transmembrane region" description="Helical" evidence="6">
    <location>
        <begin position="66"/>
        <end position="91"/>
    </location>
</feature>
<feature type="transmembrane region" description="Helical" evidence="6">
    <location>
        <begin position="112"/>
        <end position="139"/>
    </location>
</feature>
<keyword evidence="6" id="KW-0813">Transport</keyword>
<dbReference type="PANTHER" id="PTHR43229">
    <property type="entry name" value="NODULATION PROTEIN J"/>
    <property type="match status" value="1"/>
</dbReference>
<comment type="caution">
    <text evidence="8">The sequence shown here is derived from an EMBL/GenBank/DDBJ whole genome shotgun (WGS) entry which is preliminary data.</text>
</comment>
<organism evidence="8 9">
    <name type="scientific">Promicromonospora sukumoe</name>
    <dbReference type="NCBI Taxonomy" id="88382"/>
    <lineage>
        <taxon>Bacteria</taxon>
        <taxon>Bacillati</taxon>
        <taxon>Actinomycetota</taxon>
        <taxon>Actinomycetes</taxon>
        <taxon>Micrococcales</taxon>
        <taxon>Promicromonosporaceae</taxon>
        <taxon>Promicromonospora</taxon>
    </lineage>
</organism>
<comment type="similarity">
    <text evidence="6">Belongs to the ABC-2 integral membrane protein family.</text>
</comment>
<dbReference type="GO" id="GO:0043190">
    <property type="term" value="C:ATP-binding cassette (ABC) transporter complex"/>
    <property type="evidence" value="ECO:0007669"/>
    <property type="project" value="InterPro"/>
</dbReference>
<proteinExistence type="inferred from homology"/>
<keyword evidence="5" id="KW-0046">Antibiotic resistance</keyword>
<dbReference type="InterPro" id="IPR013525">
    <property type="entry name" value="ABC2_TM"/>
</dbReference>
<feature type="transmembrane region" description="Helical" evidence="6">
    <location>
        <begin position="24"/>
        <end position="46"/>
    </location>
</feature>
<evidence type="ECO:0000256" key="1">
    <source>
        <dbReference type="ARBA" id="ARBA00004141"/>
    </source>
</evidence>
<reference evidence="8 9" key="1">
    <citation type="submission" date="2020-07" db="EMBL/GenBank/DDBJ databases">
        <title>Sequencing the genomes of 1000 actinobacteria strains.</title>
        <authorList>
            <person name="Klenk H.-P."/>
        </authorList>
    </citation>
    <scope>NUCLEOTIDE SEQUENCE [LARGE SCALE GENOMIC DNA]</scope>
    <source>
        <strain evidence="8 9">DSM 44121</strain>
    </source>
</reference>
<evidence type="ECO:0000256" key="4">
    <source>
        <dbReference type="ARBA" id="ARBA00023136"/>
    </source>
</evidence>
<comment type="subcellular location">
    <subcellularLocation>
        <location evidence="6">Cell membrane</location>
        <topology evidence="6">Multi-pass membrane protein</topology>
    </subcellularLocation>
    <subcellularLocation>
        <location evidence="1">Membrane</location>
        <topology evidence="1">Multi-pass membrane protein</topology>
    </subcellularLocation>
</comment>
<dbReference type="PANTHER" id="PTHR43229:SF2">
    <property type="entry name" value="NODULATION PROTEIN J"/>
    <property type="match status" value="1"/>
</dbReference>
<evidence type="ECO:0000313" key="8">
    <source>
        <dbReference type="EMBL" id="MBA8808171.1"/>
    </source>
</evidence>
<dbReference type="Pfam" id="PF01061">
    <property type="entry name" value="ABC2_membrane"/>
    <property type="match status" value="1"/>
</dbReference>
<keyword evidence="6" id="KW-1003">Cell membrane</keyword>
<feature type="transmembrane region" description="Helical" evidence="6">
    <location>
        <begin position="235"/>
        <end position="253"/>
    </location>
</feature>
<evidence type="ECO:0000259" key="7">
    <source>
        <dbReference type="PROSITE" id="PS51012"/>
    </source>
</evidence>
<dbReference type="PIRSF" id="PIRSF006648">
    <property type="entry name" value="DrrB"/>
    <property type="match status" value="1"/>
</dbReference>